<dbReference type="InterPro" id="IPR036259">
    <property type="entry name" value="MFS_trans_sf"/>
</dbReference>
<organism evidence="9">
    <name type="scientific">hydrothermal vent metagenome</name>
    <dbReference type="NCBI Taxonomy" id="652676"/>
    <lineage>
        <taxon>unclassified sequences</taxon>
        <taxon>metagenomes</taxon>
        <taxon>ecological metagenomes</taxon>
    </lineage>
</organism>
<feature type="transmembrane region" description="Helical" evidence="7">
    <location>
        <begin position="241"/>
        <end position="259"/>
    </location>
</feature>
<dbReference type="InterPro" id="IPR050171">
    <property type="entry name" value="MFS_Transporters"/>
</dbReference>
<feature type="transmembrane region" description="Helical" evidence="7">
    <location>
        <begin position="355"/>
        <end position="376"/>
    </location>
</feature>
<keyword evidence="6 7" id="KW-0472">Membrane</keyword>
<evidence type="ECO:0000256" key="7">
    <source>
        <dbReference type="SAM" id="Phobius"/>
    </source>
</evidence>
<evidence type="ECO:0000259" key="8">
    <source>
        <dbReference type="PROSITE" id="PS50850"/>
    </source>
</evidence>
<keyword evidence="4 7" id="KW-0812">Transmembrane</keyword>
<dbReference type="GO" id="GO:0022857">
    <property type="term" value="F:transmembrane transporter activity"/>
    <property type="evidence" value="ECO:0007669"/>
    <property type="project" value="InterPro"/>
</dbReference>
<dbReference type="PANTHER" id="PTHR23517:SF2">
    <property type="entry name" value="MULTIDRUG RESISTANCE PROTEIN MDTH"/>
    <property type="match status" value="1"/>
</dbReference>
<feature type="transmembrane region" description="Helical" evidence="7">
    <location>
        <begin position="127"/>
        <end position="153"/>
    </location>
</feature>
<feature type="domain" description="Major facilitator superfamily (MFS) profile" evidence="8">
    <location>
        <begin position="4"/>
        <end position="381"/>
    </location>
</feature>
<dbReference type="PANTHER" id="PTHR23517">
    <property type="entry name" value="RESISTANCE PROTEIN MDTM, PUTATIVE-RELATED-RELATED"/>
    <property type="match status" value="1"/>
</dbReference>
<dbReference type="InterPro" id="IPR020846">
    <property type="entry name" value="MFS_dom"/>
</dbReference>
<feature type="transmembrane region" description="Helical" evidence="7">
    <location>
        <begin position="96"/>
        <end position="115"/>
    </location>
</feature>
<dbReference type="SUPFAM" id="SSF103473">
    <property type="entry name" value="MFS general substrate transporter"/>
    <property type="match status" value="1"/>
</dbReference>
<keyword evidence="2" id="KW-0813">Transport</keyword>
<evidence type="ECO:0000313" key="9">
    <source>
        <dbReference type="EMBL" id="SFV54379.1"/>
    </source>
</evidence>
<evidence type="ECO:0000256" key="1">
    <source>
        <dbReference type="ARBA" id="ARBA00004651"/>
    </source>
</evidence>
<dbReference type="InterPro" id="IPR011701">
    <property type="entry name" value="MFS"/>
</dbReference>
<keyword evidence="3" id="KW-1003">Cell membrane</keyword>
<evidence type="ECO:0000256" key="5">
    <source>
        <dbReference type="ARBA" id="ARBA00022989"/>
    </source>
</evidence>
<dbReference type="Gene3D" id="1.20.1250.20">
    <property type="entry name" value="MFS general substrate transporter like domains"/>
    <property type="match status" value="1"/>
</dbReference>
<feature type="transmembrane region" description="Helical" evidence="7">
    <location>
        <begin position="159"/>
        <end position="178"/>
    </location>
</feature>
<feature type="transmembrane region" description="Helical" evidence="7">
    <location>
        <begin position="266"/>
        <end position="284"/>
    </location>
</feature>
<feature type="transmembrane region" description="Helical" evidence="7">
    <location>
        <begin position="210"/>
        <end position="229"/>
    </location>
</feature>
<dbReference type="CDD" id="cd17472">
    <property type="entry name" value="MFS_YajR_like"/>
    <property type="match status" value="1"/>
</dbReference>
<protein>
    <submittedName>
        <fullName evidence="9">Putative efflux protein</fullName>
    </submittedName>
</protein>
<feature type="transmembrane region" description="Helical" evidence="7">
    <location>
        <begin position="37"/>
        <end position="59"/>
    </location>
</feature>
<dbReference type="InterPro" id="IPR001958">
    <property type="entry name" value="Tet-R_TetA/multi-R_MdtG-like"/>
</dbReference>
<evidence type="ECO:0000256" key="2">
    <source>
        <dbReference type="ARBA" id="ARBA00022448"/>
    </source>
</evidence>
<dbReference type="EMBL" id="FPHK01000011">
    <property type="protein sequence ID" value="SFV54379.1"/>
    <property type="molecule type" value="Genomic_DNA"/>
</dbReference>
<keyword evidence="5 7" id="KW-1133">Transmembrane helix</keyword>
<accession>A0A1W1BLI6</accession>
<feature type="transmembrane region" description="Helical" evidence="7">
    <location>
        <begin position="71"/>
        <end position="90"/>
    </location>
</feature>
<feature type="transmembrane region" description="Helical" evidence="7">
    <location>
        <begin position="290"/>
        <end position="306"/>
    </location>
</feature>
<evidence type="ECO:0000256" key="4">
    <source>
        <dbReference type="ARBA" id="ARBA00022692"/>
    </source>
</evidence>
<dbReference type="AlphaFoldDB" id="A0A1W1BLI6"/>
<evidence type="ECO:0000256" key="3">
    <source>
        <dbReference type="ARBA" id="ARBA00022475"/>
    </source>
</evidence>
<sequence length="441" mass="48689">MFKRILPLNAIISLRMFGLFLVLPVLSVYALDMPNSSHTMVGIIIGGYAITQMFFQVPFGSMSDKIGRKKTIIIGLLIFALGSLIAGVATDVYTLLLGRLLQGAGAIGSVITATISDVVKEEERGKAMAMMGGSIGMAFALSMVAGPAIASYFGGVPTLFYFVTFLALFSIFLLIKYVPDPPVIKHTYLESDKFKLFENSNLMKMNITNMLVKGFMTFAFMIIPIVLIKTYGWAESDLYKIYLPSMVVGILAMGPAAMIAEKKGKFKLILLLGVLFLAIAYLIIGMSHTYMAFVIGIIIFFIGFNLQEPILQSLASKYAKVHQRGKVLGIFNSFGYFGTFLGGLVGGMLLDVTSLNHIAIGIIVLCILWAVMLFTLDNPAKTKIAYVHLDDTDHAKHEDLHQLHGVVEWYINDTEHVVVVKYDERETDEDTIRQALKKDEK</sequence>
<gene>
    <name evidence="9" type="ORF">MNB_SM-6-731</name>
</gene>
<dbReference type="GO" id="GO:0005886">
    <property type="term" value="C:plasma membrane"/>
    <property type="evidence" value="ECO:0007669"/>
    <property type="project" value="UniProtKB-SubCell"/>
</dbReference>
<comment type="subcellular location">
    <subcellularLocation>
        <location evidence="1">Cell membrane</location>
        <topology evidence="1">Multi-pass membrane protein</topology>
    </subcellularLocation>
</comment>
<feature type="transmembrane region" description="Helical" evidence="7">
    <location>
        <begin position="327"/>
        <end position="349"/>
    </location>
</feature>
<reference evidence="9" key="1">
    <citation type="submission" date="2016-10" db="EMBL/GenBank/DDBJ databases">
        <authorList>
            <person name="de Groot N.N."/>
        </authorList>
    </citation>
    <scope>NUCLEOTIDE SEQUENCE</scope>
</reference>
<dbReference type="PRINTS" id="PR01035">
    <property type="entry name" value="TCRTETA"/>
</dbReference>
<evidence type="ECO:0000256" key="6">
    <source>
        <dbReference type="ARBA" id="ARBA00023136"/>
    </source>
</evidence>
<name>A0A1W1BLI6_9ZZZZ</name>
<proteinExistence type="predicted"/>
<feature type="transmembrane region" description="Helical" evidence="7">
    <location>
        <begin position="12"/>
        <end position="31"/>
    </location>
</feature>
<dbReference type="Pfam" id="PF07690">
    <property type="entry name" value="MFS_1"/>
    <property type="match status" value="1"/>
</dbReference>
<dbReference type="PROSITE" id="PS50850">
    <property type="entry name" value="MFS"/>
    <property type="match status" value="1"/>
</dbReference>